<proteinExistence type="inferred from homology"/>
<dbReference type="SUPFAM" id="SSF56235">
    <property type="entry name" value="N-terminal nucleophile aminohydrolases (Ntn hydrolases)"/>
    <property type="match status" value="1"/>
</dbReference>
<dbReference type="GO" id="GO:0004066">
    <property type="term" value="F:asparagine synthase (glutamine-hydrolyzing) activity"/>
    <property type="evidence" value="ECO:0007669"/>
    <property type="project" value="UniProtKB-EC"/>
</dbReference>
<dbReference type="PANTHER" id="PTHR43284">
    <property type="entry name" value="ASPARAGINE SYNTHETASE (GLUTAMINE-HYDROLYZING)"/>
    <property type="match status" value="1"/>
</dbReference>
<comment type="catalytic activity">
    <reaction evidence="7">
        <text>L-aspartate + L-glutamine + ATP + H2O = L-asparagine + L-glutamate + AMP + diphosphate + H(+)</text>
        <dbReference type="Rhea" id="RHEA:12228"/>
        <dbReference type="ChEBI" id="CHEBI:15377"/>
        <dbReference type="ChEBI" id="CHEBI:15378"/>
        <dbReference type="ChEBI" id="CHEBI:29985"/>
        <dbReference type="ChEBI" id="CHEBI:29991"/>
        <dbReference type="ChEBI" id="CHEBI:30616"/>
        <dbReference type="ChEBI" id="CHEBI:33019"/>
        <dbReference type="ChEBI" id="CHEBI:58048"/>
        <dbReference type="ChEBI" id="CHEBI:58359"/>
        <dbReference type="ChEBI" id="CHEBI:456215"/>
        <dbReference type="EC" id="6.3.5.4"/>
    </reaction>
</comment>
<keyword evidence="9" id="KW-0436">Ligase</keyword>
<dbReference type="SUPFAM" id="SSF52402">
    <property type="entry name" value="Adenine nucleotide alpha hydrolases-like"/>
    <property type="match status" value="1"/>
</dbReference>
<evidence type="ECO:0000256" key="7">
    <source>
        <dbReference type="ARBA" id="ARBA00048741"/>
    </source>
</evidence>
<organism evidence="9 10">
    <name type="scientific">Mesorhizobium escarrei</name>
    <dbReference type="NCBI Taxonomy" id="666018"/>
    <lineage>
        <taxon>Bacteria</taxon>
        <taxon>Pseudomonadati</taxon>
        <taxon>Pseudomonadota</taxon>
        <taxon>Alphaproteobacteria</taxon>
        <taxon>Hyphomicrobiales</taxon>
        <taxon>Phyllobacteriaceae</taxon>
        <taxon>Mesorhizobium</taxon>
    </lineage>
</organism>
<comment type="similarity">
    <text evidence="2">Belongs to the asparagine synthetase family.</text>
</comment>
<evidence type="ECO:0000259" key="8">
    <source>
        <dbReference type="PROSITE" id="PS51278"/>
    </source>
</evidence>
<evidence type="ECO:0000313" key="10">
    <source>
        <dbReference type="Proteomes" id="UP001153050"/>
    </source>
</evidence>
<dbReference type="InterPro" id="IPR017932">
    <property type="entry name" value="GATase_2_dom"/>
</dbReference>
<protein>
    <recommendedName>
        <fullName evidence="3">asparagine synthase (glutamine-hydrolyzing)</fullName>
        <ecNumber evidence="3">6.3.5.4</ecNumber>
    </recommendedName>
</protein>
<dbReference type="Gene3D" id="3.60.20.10">
    <property type="entry name" value="Glutamine Phosphoribosylpyrophosphate, subunit 1, domain 1"/>
    <property type="match status" value="1"/>
</dbReference>
<sequence>MCGLFGVYRTEGFSPDDIDRADQARDTLQHRGPNHGGARVTGDLYHGFRRLSIIDLSTAGNQPMVSADGKLAITVNGEIYNYRELRADLIGKGCVFTSQSDSEVVLHGYRAWGLEGLCERLDGMYAAVIHDGERRKLHAIRDRPGMKPFFYFHSGRRFAWASELKALQAWLGDDLPPIDETAVLDYLACRYIPAPKSLYRNIFKLPAANRLTFDFETGRVDVGRYWNLPTEIRSEGDDRLADGLRDRMQASVAAHMVSDVPIGYFLSGGIDSAVVLSHAVAVNPAAKAFSIGFEDPKYDESAQAAKVAALFGAEHAIRILQPSELDDVFDRTRQWYDEPLSDKAAIPAFRVCEFASRDRTVVLTGDGGDELFGGYRSYKRFSGIRRKQRFVPFGSQSGWRLKNRNFRLITTRDPVELSLAIGSGRTRWQRDVYRERFAIPADYDELAHLRSWWKPELGPLRSLQYLDFHTSLPNNILTKVDRLSMSVSIEARIPFLSRTMIEYAFSLPESFLYKDGQLKGGLKYAYRDVLPPSTLKRKKQGFGLPQSWKRTAVASQSEDSYQEAVLSGFLKDADISRAPA</sequence>
<evidence type="ECO:0000256" key="3">
    <source>
        <dbReference type="ARBA" id="ARBA00012737"/>
    </source>
</evidence>
<dbReference type="Pfam" id="PF00733">
    <property type="entry name" value="Asn_synthase"/>
    <property type="match status" value="1"/>
</dbReference>
<dbReference type="CDD" id="cd00712">
    <property type="entry name" value="AsnB"/>
    <property type="match status" value="1"/>
</dbReference>
<gene>
    <name evidence="9" type="ORF">MES5069_620118</name>
</gene>
<reference evidence="9 10" key="1">
    <citation type="submission" date="2022-03" db="EMBL/GenBank/DDBJ databases">
        <authorList>
            <person name="Brunel B."/>
        </authorList>
    </citation>
    <scope>NUCLEOTIDE SEQUENCE [LARGE SCALE GENOMIC DNA]</scope>
    <source>
        <strain evidence="9">STM5069sample</strain>
    </source>
</reference>
<dbReference type="RefSeq" id="WP_254021396.1">
    <property type="nucleotide sequence ID" value="NZ_CAKXZT010000160.1"/>
</dbReference>
<keyword evidence="10" id="KW-1185">Reference proteome</keyword>
<comment type="caution">
    <text evidence="9">The sequence shown here is derived from an EMBL/GenBank/DDBJ whole genome shotgun (WGS) entry which is preliminary data.</text>
</comment>
<evidence type="ECO:0000256" key="6">
    <source>
        <dbReference type="ARBA" id="ARBA00022962"/>
    </source>
</evidence>
<dbReference type="PANTHER" id="PTHR43284:SF1">
    <property type="entry name" value="ASPARAGINE SYNTHETASE"/>
    <property type="match status" value="1"/>
</dbReference>
<dbReference type="InterPro" id="IPR033738">
    <property type="entry name" value="AsnB_N"/>
</dbReference>
<accession>A0ABM9EF07</accession>
<evidence type="ECO:0000256" key="5">
    <source>
        <dbReference type="ARBA" id="ARBA00022840"/>
    </source>
</evidence>
<evidence type="ECO:0000256" key="2">
    <source>
        <dbReference type="ARBA" id="ARBA00005752"/>
    </source>
</evidence>
<dbReference type="Pfam" id="PF13537">
    <property type="entry name" value="GATase_7"/>
    <property type="match status" value="1"/>
</dbReference>
<dbReference type="InterPro" id="IPR051786">
    <property type="entry name" value="ASN_synthetase/amidase"/>
</dbReference>
<dbReference type="InterPro" id="IPR006426">
    <property type="entry name" value="Asn_synth_AEB"/>
</dbReference>
<name>A0ABM9EF07_9HYPH</name>
<keyword evidence="5" id="KW-0067">ATP-binding</keyword>
<dbReference type="InterPro" id="IPR014729">
    <property type="entry name" value="Rossmann-like_a/b/a_fold"/>
</dbReference>
<comment type="pathway">
    <text evidence="1">Amino-acid biosynthesis; L-asparagine biosynthesis; L-asparagine from L-aspartate (L-Gln route): step 1/1.</text>
</comment>
<evidence type="ECO:0000256" key="4">
    <source>
        <dbReference type="ARBA" id="ARBA00022741"/>
    </source>
</evidence>
<dbReference type="PIRSF" id="PIRSF001589">
    <property type="entry name" value="Asn_synthetase_glu-h"/>
    <property type="match status" value="1"/>
</dbReference>
<dbReference type="Gene3D" id="3.40.50.620">
    <property type="entry name" value="HUPs"/>
    <property type="match status" value="1"/>
</dbReference>
<dbReference type="CDD" id="cd01991">
    <property type="entry name" value="Asn_synthase_B_C"/>
    <property type="match status" value="1"/>
</dbReference>
<dbReference type="NCBIfam" id="TIGR01536">
    <property type="entry name" value="asn_synth_AEB"/>
    <property type="match status" value="1"/>
</dbReference>
<dbReference type="InterPro" id="IPR029055">
    <property type="entry name" value="Ntn_hydrolases_N"/>
</dbReference>
<evidence type="ECO:0000256" key="1">
    <source>
        <dbReference type="ARBA" id="ARBA00005187"/>
    </source>
</evidence>
<dbReference type="PROSITE" id="PS51278">
    <property type="entry name" value="GATASE_TYPE_2"/>
    <property type="match status" value="1"/>
</dbReference>
<evidence type="ECO:0000313" key="9">
    <source>
        <dbReference type="EMBL" id="CAH2407873.1"/>
    </source>
</evidence>
<dbReference type="EC" id="6.3.5.4" evidence="3"/>
<keyword evidence="6" id="KW-0315">Glutamine amidotransferase</keyword>
<dbReference type="InterPro" id="IPR001962">
    <property type="entry name" value="Asn_synthase"/>
</dbReference>
<dbReference type="EMBL" id="CAKXZT010000160">
    <property type="protein sequence ID" value="CAH2407873.1"/>
    <property type="molecule type" value="Genomic_DNA"/>
</dbReference>
<feature type="domain" description="Glutamine amidotransferase type-2" evidence="8">
    <location>
        <begin position="2"/>
        <end position="216"/>
    </location>
</feature>
<keyword evidence="4" id="KW-0547">Nucleotide-binding</keyword>
<dbReference type="Proteomes" id="UP001153050">
    <property type="component" value="Unassembled WGS sequence"/>
</dbReference>